<dbReference type="AlphaFoldDB" id="A0A6P5A583"/>
<organism evidence="2 3">
    <name type="scientific">Branchiostoma belcheri</name>
    <name type="common">Amphioxus</name>
    <dbReference type="NCBI Taxonomy" id="7741"/>
    <lineage>
        <taxon>Eukaryota</taxon>
        <taxon>Metazoa</taxon>
        <taxon>Chordata</taxon>
        <taxon>Cephalochordata</taxon>
        <taxon>Leptocardii</taxon>
        <taxon>Amphioxiformes</taxon>
        <taxon>Branchiostomatidae</taxon>
        <taxon>Branchiostoma</taxon>
    </lineage>
</organism>
<accession>A0A6P5A583</accession>
<dbReference type="KEGG" id="bbel:109482970"/>
<dbReference type="RefSeq" id="XP_019641429.1">
    <property type="nucleotide sequence ID" value="XM_019785870.1"/>
</dbReference>
<evidence type="ECO:0000313" key="3">
    <source>
        <dbReference type="RefSeq" id="XP_019641429.1"/>
    </source>
</evidence>
<name>A0A6P5A583_BRABE</name>
<dbReference type="Proteomes" id="UP000515135">
    <property type="component" value="Unplaced"/>
</dbReference>
<gene>
    <name evidence="3" type="primary">LOC109482970</name>
</gene>
<sequence>MANFTLPNLTLKNEPFTRNEGLQHLLLVDGLQINEEDSLYFSDSEDEELFMENTGLNSHTTVTVPLTQEWMSELECNVDDGFGPYFILEKFLASLPEYKTEVADELDRELDVEGLVLQCDPGTGHNRMSCTYQCSETTGETVAKHISDADIPEIGIPSEGVLLGNIEQNTTGFRTKGAGLLPFNKVDLEGFMGQEKPVLRDDPGTEAWQCLTRSQAGSIYYSEEEDWMSDGLGHYIGGPDGDNMEERLAHHISSAPNGQQPDRNREGDPSEVPDEQSDCSAEEASYCYLLEVTQQYPLDLFEVDQQSGSGTEEVFSLLDPFEVPMVAKWQNSNPEHKAVVVKRLSRYDLFYGPTHRARSPSCPLIGERGDSRERSPICSDTSEVCVLEHNASQCHKGKHNGVRATRRTAMQTVTWKTHCSISNRTPCTVNLLLGCPFWLLLMGLPSLVTAMIDARQNLGKLLEKSPQGQPHWQPLMVQKTTLSSANIQGGRPVLCNVRACMATGIQLSGIYQWLPPFLCTYQCEP</sequence>
<reference evidence="3" key="1">
    <citation type="submission" date="2025-08" db="UniProtKB">
        <authorList>
            <consortium name="RefSeq"/>
        </authorList>
    </citation>
    <scope>IDENTIFICATION</scope>
    <source>
        <tissue evidence="3">Gonad</tissue>
    </source>
</reference>
<proteinExistence type="predicted"/>
<feature type="compositionally biased region" description="Acidic residues" evidence="1">
    <location>
        <begin position="269"/>
        <end position="278"/>
    </location>
</feature>
<feature type="region of interest" description="Disordered" evidence="1">
    <location>
        <begin position="253"/>
        <end position="278"/>
    </location>
</feature>
<protein>
    <submittedName>
        <fullName evidence="3">Uncharacterized protein LOC109482970</fullName>
    </submittedName>
</protein>
<dbReference type="OrthoDB" id="10026566at2759"/>
<keyword evidence="2" id="KW-1185">Reference proteome</keyword>
<evidence type="ECO:0000256" key="1">
    <source>
        <dbReference type="SAM" id="MobiDB-lite"/>
    </source>
</evidence>
<dbReference type="GeneID" id="109482970"/>
<evidence type="ECO:0000313" key="2">
    <source>
        <dbReference type="Proteomes" id="UP000515135"/>
    </source>
</evidence>